<proteinExistence type="predicted"/>
<evidence type="ECO:0000313" key="4">
    <source>
        <dbReference type="EMBL" id="KAH9317539.1"/>
    </source>
</evidence>
<keyword evidence="5" id="KW-1185">Reference proteome</keyword>
<dbReference type="EMBL" id="JAHRHJ020000004">
    <property type="protein sequence ID" value="KAH9317539.1"/>
    <property type="molecule type" value="Genomic_DNA"/>
</dbReference>
<dbReference type="AlphaFoldDB" id="A0AA38LA87"/>
<gene>
    <name evidence="4" type="ORF">KI387_019308</name>
</gene>
<feature type="region of interest" description="Disordered" evidence="3">
    <location>
        <begin position="235"/>
        <end position="285"/>
    </location>
</feature>
<dbReference type="OMA" id="GHEINCK"/>
<keyword evidence="2" id="KW-0677">Repeat</keyword>
<protein>
    <submittedName>
        <fullName evidence="4">Uncharacterized protein</fullName>
    </submittedName>
</protein>
<dbReference type="PANTHER" id="PTHR15454">
    <property type="entry name" value="NISCHARIN RELATED"/>
    <property type="match status" value="1"/>
</dbReference>
<dbReference type="GO" id="GO:0005737">
    <property type="term" value="C:cytoplasm"/>
    <property type="evidence" value="ECO:0007669"/>
    <property type="project" value="TreeGrafter"/>
</dbReference>
<keyword evidence="1" id="KW-0433">Leucine-rich repeat</keyword>
<comment type="caution">
    <text evidence="4">The sequence shown here is derived from an EMBL/GenBank/DDBJ whole genome shotgun (WGS) entry which is preliminary data.</text>
</comment>
<evidence type="ECO:0000256" key="3">
    <source>
        <dbReference type="SAM" id="MobiDB-lite"/>
    </source>
</evidence>
<dbReference type="InterPro" id="IPR032675">
    <property type="entry name" value="LRR_dom_sf"/>
</dbReference>
<accession>A0AA38LA87</accession>
<feature type="compositionally biased region" description="Basic residues" evidence="3">
    <location>
        <begin position="276"/>
        <end position="285"/>
    </location>
</feature>
<reference evidence="4 5" key="1">
    <citation type="journal article" date="2021" name="Nat. Plants">
        <title>The Taxus genome provides insights into paclitaxel biosynthesis.</title>
        <authorList>
            <person name="Xiong X."/>
            <person name="Gou J."/>
            <person name="Liao Q."/>
            <person name="Li Y."/>
            <person name="Zhou Q."/>
            <person name="Bi G."/>
            <person name="Li C."/>
            <person name="Du R."/>
            <person name="Wang X."/>
            <person name="Sun T."/>
            <person name="Guo L."/>
            <person name="Liang H."/>
            <person name="Lu P."/>
            <person name="Wu Y."/>
            <person name="Zhang Z."/>
            <person name="Ro D.K."/>
            <person name="Shang Y."/>
            <person name="Huang S."/>
            <person name="Yan J."/>
        </authorList>
    </citation>
    <scope>NUCLEOTIDE SEQUENCE [LARGE SCALE GENOMIC DNA]</scope>
    <source>
        <strain evidence="4">Ta-2019</strain>
    </source>
</reference>
<sequence length="285" mass="32187">NLPMELERNGKLQILDLGHNYIRLLSEIQVVGVLHELKNLNLRGNNVCEDREYQYKIKELLPNLQTLDGRPILSFKSHQKTRKRPSMGNNHEYISKDANDLSENLKACNIEGHEINCKRHSKKRKGEDKKGTKIYENDSDENKPFIKLITSFEKAIDPKIEEAATGKKRIISGDAAASGKTWNLNDSGDLPILKAKLETGVVSILEGDTKGNQPKGKIRKLGPMFLQNLRHVEIGTGGPSTWDPKTEENKHQAHQINTGSSSQNEYTFTSSSYSRWKLKGSRTDK</sequence>
<name>A0AA38LA87_TAXCH</name>
<dbReference type="Gene3D" id="3.80.10.10">
    <property type="entry name" value="Ribonuclease Inhibitor"/>
    <property type="match status" value="1"/>
</dbReference>
<feature type="compositionally biased region" description="Polar residues" evidence="3">
    <location>
        <begin position="254"/>
        <end position="274"/>
    </location>
</feature>
<evidence type="ECO:0000313" key="5">
    <source>
        <dbReference type="Proteomes" id="UP000824469"/>
    </source>
</evidence>
<dbReference type="SUPFAM" id="SSF52058">
    <property type="entry name" value="L domain-like"/>
    <property type="match status" value="1"/>
</dbReference>
<dbReference type="Proteomes" id="UP000824469">
    <property type="component" value="Unassembled WGS sequence"/>
</dbReference>
<organism evidence="4 5">
    <name type="scientific">Taxus chinensis</name>
    <name type="common">Chinese yew</name>
    <name type="synonym">Taxus wallichiana var. chinensis</name>
    <dbReference type="NCBI Taxonomy" id="29808"/>
    <lineage>
        <taxon>Eukaryota</taxon>
        <taxon>Viridiplantae</taxon>
        <taxon>Streptophyta</taxon>
        <taxon>Embryophyta</taxon>
        <taxon>Tracheophyta</taxon>
        <taxon>Spermatophyta</taxon>
        <taxon>Pinopsida</taxon>
        <taxon>Pinidae</taxon>
        <taxon>Conifers II</taxon>
        <taxon>Cupressales</taxon>
        <taxon>Taxaceae</taxon>
        <taxon>Taxus</taxon>
    </lineage>
</organism>
<evidence type="ECO:0000256" key="2">
    <source>
        <dbReference type="ARBA" id="ARBA00022737"/>
    </source>
</evidence>
<evidence type="ECO:0000256" key="1">
    <source>
        <dbReference type="ARBA" id="ARBA00022614"/>
    </source>
</evidence>
<dbReference type="PANTHER" id="PTHR15454:SF56">
    <property type="entry name" value="PROTEIN PHOSPHATASE 1 REGULATORY SUBUNIT 7-RELATED"/>
    <property type="match status" value="1"/>
</dbReference>
<feature type="non-terminal residue" evidence="4">
    <location>
        <position position="285"/>
    </location>
</feature>